<dbReference type="RefSeq" id="WP_090613442.1">
    <property type="nucleotide sequence ID" value="NZ_CP067124.1"/>
</dbReference>
<dbReference type="Proteomes" id="UP000199054">
    <property type="component" value="Unassembled WGS sequence"/>
</dbReference>
<dbReference type="AlphaFoldDB" id="A0A1H8K2J3"/>
<evidence type="ECO:0000313" key="2">
    <source>
        <dbReference type="Proteomes" id="UP000199054"/>
    </source>
</evidence>
<organism evidence="1 2">
    <name type="scientific">Paracoccus alcaliphilus</name>
    <dbReference type="NCBI Taxonomy" id="34002"/>
    <lineage>
        <taxon>Bacteria</taxon>
        <taxon>Pseudomonadati</taxon>
        <taxon>Pseudomonadota</taxon>
        <taxon>Alphaproteobacteria</taxon>
        <taxon>Rhodobacterales</taxon>
        <taxon>Paracoccaceae</taxon>
        <taxon>Paracoccus</taxon>
    </lineage>
</organism>
<evidence type="ECO:0000313" key="1">
    <source>
        <dbReference type="EMBL" id="SEN87162.1"/>
    </source>
</evidence>
<gene>
    <name evidence="1" type="ORF">SAMN04489859_102017</name>
</gene>
<dbReference type="EMBL" id="FODE01000020">
    <property type="protein sequence ID" value="SEN87162.1"/>
    <property type="molecule type" value="Genomic_DNA"/>
</dbReference>
<reference evidence="1 2" key="1">
    <citation type="submission" date="2016-10" db="EMBL/GenBank/DDBJ databases">
        <authorList>
            <person name="de Groot N.N."/>
        </authorList>
    </citation>
    <scope>NUCLEOTIDE SEQUENCE [LARGE SCALE GENOMIC DNA]</scope>
    <source>
        <strain evidence="1 2">DSM 8512</strain>
    </source>
</reference>
<dbReference type="OrthoDB" id="7852145at2"/>
<protein>
    <submittedName>
        <fullName evidence="1">Uncharacterized protein</fullName>
    </submittedName>
</protein>
<name>A0A1H8K2J3_9RHOB</name>
<accession>A0A1H8K2J3</accession>
<keyword evidence="2" id="KW-1185">Reference proteome</keyword>
<sequence>MPVDMARTKAFLPLILPFCPECPDFLAEQHARFAAIEFCERSRAWRHLTTVEITGAAGTPVAPDVAAIHEIEFAKFNGKPLTPVQFSTIEAASVGLPRYVTQVSPNELTVSPFEEPGTLEVSVFLKPLTGSEFSTDLNDPLFDRFNVVPQFMVDIHGGTIAAGALAKLLSIPREPWTDERKAARYAIEFRERLDNAFRWNMRGQQRAPIRTVFRDF</sequence>
<proteinExistence type="predicted"/>
<dbReference type="STRING" id="34002.SAMN04489859_102017"/>